<dbReference type="SUPFAM" id="SSF47413">
    <property type="entry name" value="lambda repressor-like DNA-binding domains"/>
    <property type="match status" value="1"/>
</dbReference>
<evidence type="ECO:0000313" key="4">
    <source>
        <dbReference type="Proteomes" id="UP000502641"/>
    </source>
</evidence>
<proteinExistence type="predicted"/>
<dbReference type="RefSeq" id="WP_171158547.1">
    <property type="nucleotide sequence ID" value="NZ_CP053189.1"/>
</dbReference>
<protein>
    <submittedName>
        <fullName evidence="3">Helix-turn-helix transcriptional regulator</fullName>
    </submittedName>
</protein>
<dbReference type="AlphaFoldDB" id="A0A6M4PRG5"/>
<keyword evidence="4" id="KW-1185">Reference proteome</keyword>
<evidence type="ECO:0000259" key="2">
    <source>
        <dbReference type="PROSITE" id="PS50943"/>
    </source>
</evidence>
<evidence type="ECO:0000256" key="1">
    <source>
        <dbReference type="SAM" id="MobiDB-lite"/>
    </source>
</evidence>
<dbReference type="PROSITE" id="PS50943">
    <property type="entry name" value="HTH_CROC1"/>
    <property type="match status" value="1"/>
</dbReference>
<dbReference type="GO" id="GO:0003677">
    <property type="term" value="F:DNA binding"/>
    <property type="evidence" value="ECO:0007669"/>
    <property type="project" value="InterPro"/>
</dbReference>
<sequence length="114" mass="12109">MASTTSPRWAPLPVGFGIMLRNARVDAGLSREALGAALLASAGTVQGLEEEHRPPSATVAARLAHALNLDPWRAAIVHAVAVDDAALRTRQGTQHTRYRRPRTSGESPTVSGHQ</sequence>
<dbReference type="CDD" id="cd00093">
    <property type="entry name" value="HTH_XRE"/>
    <property type="match status" value="1"/>
</dbReference>
<feature type="region of interest" description="Disordered" evidence="1">
    <location>
        <begin position="86"/>
        <end position="114"/>
    </location>
</feature>
<dbReference type="Proteomes" id="UP000502641">
    <property type="component" value="Chromosome"/>
</dbReference>
<organism evidence="3 4">
    <name type="scientific">Streptomyces argyrophylli</name>
    <dbReference type="NCBI Taxonomy" id="2726118"/>
    <lineage>
        <taxon>Bacteria</taxon>
        <taxon>Bacillati</taxon>
        <taxon>Actinomycetota</taxon>
        <taxon>Actinomycetes</taxon>
        <taxon>Kitasatosporales</taxon>
        <taxon>Streptomycetaceae</taxon>
        <taxon>Streptomyces</taxon>
    </lineage>
</organism>
<feature type="compositionally biased region" description="Polar residues" evidence="1">
    <location>
        <begin position="104"/>
        <end position="114"/>
    </location>
</feature>
<accession>A0A6M4PRG5</accession>
<dbReference type="Gene3D" id="1.10.260.40">
    <property type="entry name" value="lambda repressor-like DNA-binding domains"/>
    <property type="match status" value="1"/>
</dbReference>
<feature type="domain" description="HTH cro/C1-type" evidence="2">
    <location>
        <begin position="20"/>
        <end position="71"/>
    </location>
</feature>
<dbReference type="EMBL" id="CP053189">
    <property type="protein sequence ID" value="QJS13214.1"/>
    <property type="molecule type" value="Genomic_DNA"/>
</dbReference>
<gene>
    <name evidence="3" type="ORF">HKX69_30010</name>
</gene>
<dbReference type="Pfam" id="PF13560">
    <property type="entry name" value="HTH_31"/>
    <property type="match status" value="1"/>
</dbReference>
<dbReference type="InterPro" id="IPR001387">
    <property type="entry name" value="Cro/C1-type_HTH"/>
</dbReference>
<dbReference type="SMART" id="SM00530">
    <property type="entry name" value="HTH_XRE"/>
    <property type="match status" value="1"/>
</dbReference>
<dbReference type="KEGG" id="sarg:HKX69_30010"/>
<name>A0A6M4PRG5_9ACTN</name>
<evidence type="ECO:0000313" key="3">
    <source>
        <dbReference type="EMBL" id="QJS13214.1"/>
    </source>
</evidence>
<dbReference type="InterPro" id="IPR010982">
    <property type="entry name" value="Lambda_DNA-bd_dom_sf"/>
</dbReference>
<reference evidence="3 4" key="1">
    <citation type="submission" date="2020-05" db="EMBL/GenBank/DDBJ databases">
        <authorList>
            <person name="Li K."/>
        </authorList>
    </citation>
    <scope>NUCLEOTIDE SEQUENCE [LARGE SCALE GENOMIC DNA]</scope>
    <source>
        <strain evidence="4">jing01</strain>
    </source>
</reference>